<evidence type="ECO:0000256" key="2">
    <source>
        <dbReference type="ARBA" id="ARBA00022801"/>
    </source>
</evidence>
<feature type="domain" description="Carboxyltransferase" evidence="4">
    <location>
        <begin position="2"/>
        <end position="225"/>
    </location>
</feature>
<dbReference type="Gene3D" id="2.40.100.10">
    <property type="entry name" value="Cyclophilin-like"/>
    <property type="match status" value="1"/>
</dbReference>
<protein>
    <submittedName>
        <fullName evidence="5">Allophanate hydrolase subunit 1</fullName>
    </submittedName>
</protein>
<dbReference type="Gene3D" id="3.30.1360.40">
    <property type="match status" value="1"/>
</dbReference>
<evidence type="ECO:0000256" key="3">
    <source>
        <dbReference type="ARBA" id="ARBA00022840"/>
    </source>
</evidence>
<evidence type="ECO:0000259" key="4">
    <source>
        <dbReference type="SMART" id="SM00796"/>
    </source>
</evidence>
<dbReference type="EMBL" id="JBHSHC010000014">
    <property type="protein sequence ID" value="MFC4766197.1"/>
    <property type="molecule type" value="Genomic_DNA"/>
</dbReference>
<dbReference type="SUPFAM" id="SSF50891">
    <property type="entry name" value="Cyclophilin-like"/>
    <property type="match status" value="1"/>
</dbReference>
<keyword evidence="1" id="KW-0547">Nucleotide-binding</keyword>
<dbReference type="PANTHER" id="PTHR34698:SF2">
    <property type="entry name" value="5-OXOPROLINASE SUBUNIT B"/>
    <property type="match status" value="1"/>
</dbReference>
<comment type="caution">
    <text evidence="5">The sequence shown here is derived from an EMBL/GenBank/DDBJ whole genome shotgun (WGS) entry which is preliminary data.</text>
</comment>
<keyword evidence="3" id="KW-0067">ATP-binding</keyword>
<dbReference type="Proteomes" id="UP001596002">
    <property type="component" value="Unassembled WGS sequence"/>
</dbReference>
<organism evidence="5 6">
    <name type="scientific">Effusibacillus consociatus</name>
    <dbReference type="NCBI Taxonomy" id="1117041"/>
    <lineage>
        <taxon>Bacteria</taxon>
        <taxon>Bacillati</taxon>
        <taxon>Bacillota</taxon>
        <taxon>Bacilli</taxon>
        <taxon>Bacillales</taxon>
        <taxon>Alicyclobacillaceae</taxon>
        <taxon>Effusibacillus</taxon>
    </lineage>
</organism>
<dbReference type="SMART" id="SM00796">
    <property type="entry name" value="AHS1"/>
    <property type="match status" value="1"/>
</dbReference>
<proteinExistence type="predicted"/>
<dbReference type="InterPro" id="IPR003833">
    <property type="entry name" value="CT_C_D"/>
</dbReference>
<gene>
    <name evidence="5" type="ORF">ACFO8Q_02125</name>
</gene>
<sequence length="291" mass="33525">MIRYEYGGDEFVFVELAEDMSLEANFRGMAIARKLREKQLAGIVDICPANASYMVRVDPEIFPPNQLIEELKELEKSVSDLNEIEINSRIVDVPILFEDPWTHEALMRFRDRHQDPNSTDLEYAARINGYGSKEDFIQALTMHPFLVSMVGFVPGLPFCFQMVPREQQIEVPKYVRPRTYTPERAFGFGGAFACIYPVQGAGGYQLFGVAAAPIYDKDQQLPDFKDSMVFPRQGDIFRYRSVTMDEFESIRKQVENGTFQYRTKEITYTPGEVMENPKKFSEDALGRLYHD</sequence>
<dbReference type="Pfam" id="PF02682">
    <property type="entry name" value="CT_C_D"/>
    <property type="match status" value="1"/>
</dbReference>
<accession>A0ABV9Q0N1</accession>
<keyword evidence="6" id="KW-1185">Reference proteome</keyword>
<dbReference type="SUPFAM" id="SSF160467">
    <property type="entry name" value="PH0987 N-terminal domain-like"/>
    <property type="match status" value="1"/>
</dbReference>
<dbReference type="PANTHER" id="PTHR34698">
    <property type="entry name" value="5-OXOPROLINASE SUBUNIT B"/>
    <property type="match status" value="1"/>
</dbReference>
<keyword evidence="2 5" id="KW-0378">Hydrolase</keyword>
<reference evidence="6" key="1">
    <citation type="journal article" date="2019" name="Int. J. Syst. Evol. Microbiol.">
        <title>The Global Catalogue of Microorganisms (GCM) 10K type strain sequencing project: providing services to taxonomists for standard genome sequencing and annotation.</title>
        <authorList>
            <consortium name="The Broad Institute Genomics Platform"/>
            <consortium name="The Broad Institute Genome Sequencing Center for Infectious Disease"/>
            <person name="Wu L."/>
            <person name="Ma J."/>
        </authorList>
    </citation>
    <scope>NUCLEOTIDE SEQUENCE [LARGE SCALE GENOMIC DNA]</scope>
    <source>
        <strain evidence="6">WYCCWR 12678</strain>
    </source>
</reference>
<evidence type="ECO:0000313" key="6">
    <source>
        <dbReference type="Proteomes" id="UP001596002"/>
    </source>
</evidence>
<evidence type="ECO:0000256" key="1">
    <source>
        <dbReference type="ARBA" id="ARBA00022741"/>
    </source>
</evidence>
<evidence type="ECO:0000313" key="5">
    <source>
        <dbReference type="EMBL" id="MFC4766197.1"/>
    </source>
</evidence>
<name>A0ABV9Q0N1_9BACL</name>
<dbReference type="GO" id="GO:0016787">
    <property type="term" value="F:hydrolase activity"/>
    <property type="evidence" value="ECO:0007669"/>
    <property type="project" value="UniProtKB-KW"/>
</dbReference>
<dbReference type="RefSeq" id="WP_380023945.1">
    <property type="nucleotide sequence ID" value="NZ_JBHSHC010000014.1"/>
</dbReference>
<dbReference type="InterPro" id="IPR010016">
    <property type="entry name" value="PxpB"/>
</dbReference>
<dbReference type="InterPro" id="IPR029000">
    <property type="entry name" value="Cyclophilin-like_dom_sf"/>
</dbReference>